<evidence type="ECO:0000313" key="11">
    <source>
        <dbReference type="EMBL" id="QIT06415.1"/>
    </source>
</evidence>
<comment type="catalytic activity">
    <reaction evidence="10">
        <text>a ubiquinone + NADH + 5 H(+)(in) = a ubiquinol + NAD(+) + 4 H(+)(out)</text>
        <dbReference type="Rhea" id="RHEA:29091"/>
        <dbReference type="Rhea" id="RHEA-COMP:9565"/>
        <dbReference type="Rhea" id="RHEA-COMP:9566"/>
        <dbReference type="ChEBI" id="CHEBI:15378"/>
        <dbReference type="ChEBI" id="CHEBI:16389"/>
        <dbReference type="ChEBI" id="CHEBI:17976"/>
        <dbReference type="ChEBI" id="CHEBI:57540"/>
        <dbReference type="ChEBI" id="CHEBI:57945"/>
        <dbReference type="EC" id="7.1.1.2"/>
    </reaction>
</comment>
<evidence type="ECO:0000256" key="1">
    <source>
        <dbReference type="ARBA" id="ARBA00004141"/>
    </source>
</evidence>
<evidence type="ECO:0000256" key="7">
    <source>
        <dbReference type="ARBA" id="ARBA00023027"/>
    </source>
</evidence>
<keyword evidence="5" id="KW-1278">Translocase</keyword>
<evidence type="ECO:0000256" key="6">
    <source>
        <dbReference type="ARBA" id="ARBA00022989"/>
    </source>
</evidence>
<dbReference type="InterPro" id="IPR039428">
    <property type="entry name" value="NUOK/Mnh_C1-like"/>
</dbReference>
<reference evidence="11" key="1">
    <citation type="submission" date="2019-01" db="EMBL/GenBank/DDBJ databases">
        <title>Mitochondrial phylogenomics of Collembola.</title>
        <authorList>
            <person name="Sun X."/>
            <person name="Xie Z.-J."/>
            <person name="Dong J."/>
            <person name="Yu D.-Y."/>
        </authorList>
    </citation>
    <scope>NUCLEOTIDE SEQUENCE</scope>
</reference>
<comment type="subcellular location">
    <subcellularLocation>
        <location evidence="1">Membrane</location>
        <topology evidence="1">Multi-pass membrane protein</topology>
    </subcellularLocation>
</comment>
<proteinExistence type="inferred from homology"/>
<keyword evidence="8" id="KW-0472">Membrane</keyword>
<dbReference type="GO" id="GO:0008137">
    <property type="term" value="F:NADH dehydrogenase (ubiquinone) activity"/>
    <property type="evidence" value="ECO:0007669"/>
    <property type="project" value="UniProtKB-EC"/>
</dbReference>
<accession>A0A6H0EX71</accession>
<dbReference type="EMBL" id="MK431893">
    <property type="protein sequence ID" value="QIT06415.1"/>
    <property type="molecule type" value="Genomic_DNA"/>
</dbReference>
<dbReference type="Pfam" id="PF00420">
    <property type="entry name" value="Oxidored_q2"/>
    <property type="match status" value="1"/>
</dbReference>
<dbReference type="Gene3D" id="1.10.287.3510">
    <property type="match status" value="1"/>
</dbReference>
<name>A0A6H0EX71_9HEXA</name>
<evidence type="ECO:0000256" key="5">
    <source>
        <dbReference type="ARBA" id="ARBA00022967"/>
    </source>
</evidence>
<evidence type="ECO:0000256" key="8">
    <source>
        <dbReference type="ARBA" id="ARBA00023136"/>
    </source>
</evidence>
<keyword evidence="6" id="KW-1133">Transmembrane helix</keyword>
<comment type="similarity">
    <text evidence="2">Belongs to the complex I subunit 4L family.</text>
</comment>
<keyword evidence="7" id="KW-0520">NAD</keyword>
<keyword evidence="4" id="KW-0812">Transmembrane</keyword>
<keyword evidence="11" id="KW-0496">Mitochondrion</keyword>
<sequence>MMVVVFIMFSMGFYGFVSSGKHLLSSLLMLEMMVLSIFFEIMLFMSLSTLYFSLVFLVYSACEGALGLSLMVVMSRLVGGDMFSLWVSI</sequence>
<evidence type="ECO:0000256" key="4">
    <source>
        <dbReference type="ARBA" id="ARBA00022692"/>
    </source>
</evidence>
<gene>
    <name evidence="11" type="primary">ND4L</name>
</gene>
<geneLocation type="mitochondrion" evidence="11"/>
<evidence type="ECO:0000256" key="9">
    <source>
        <dbReference type="ARBA" id="ARBA00031586"/>
    </source>
</evidence>
<protein>
    <recommendedName>
        <fullName evidence="3">NADH-ubiquinone oxidoreductase chain 4L</fullName>
    </recommendedName>
    <alternativeName>
        <fullName evidence="9">NADH dehydrogenase subunit 4L</fullName>
    </alternativeName>
</protein>
<evidence type="ECO:0000256" key="10">
    <source>
        <dbReference type="ARBA" id="ARBA00049551"/>
    </source>
</evidence>
<evidence type="ECO:0000256" key="3">
    <source>
        <dbReference type="ARBA" id="ARBA00016612"/>
    </source>
</evidence>
<dbReference type="AlphaFoldDB" id="A0A6H0EX71"/>
<organism evidence="11">
    <name type="scientific">Neelides sp. FZ-2019</name>
    <dbReference type="NCBI Taxonomy" id="2583951"/>
    <lineage>
        <taxon>Eukaryota</taxon>
        <taxon>Metazoa</taxon>
        <taxon>Ecdysozoa</taxon>
        <taxon>Arthropoda</taxon>
        <taxon>Hexapoda</taxon>
        <taxon>Collembola</taxon>
        <taxon>Neelipleona</taxon>
        <taxon>Neelidae</taxon>
        <taxon>Neelides</taxon>
    </lineage>
</organism>
<dbReference type="GO" id="GO:0016020">
    <property type="term" value="C:membrane"/>
    <property type="evidence" value="ECO:0007669"/>
    <property type="project" value="UniProtKB-SubCell"/>
</dbReference>
<evidence type="ECO:0000256" key="2">
    <source>
        <dbReference type="ARBA" id="ARBA00010519"/>
    </source>
</evidence>